<keyword evidence="4" id="KW-0804">Transcription</keyword>
<keyword evidence="6" id="KW-0240">DNA-directed RNA polymerase</keyword>
<evidence type="ECO:0000259" key="5">
    <source>
        <dbReference type="Pfam" id="PF08281"/>
    </source>
</evidence>
<dbReference type="AlphaFoldDB" id="A0A7Z0DJ27"/>
<comment type="caution">
    <text evidence="6">The sequence shown here is derived from an EMBL/GenBank/DDBJ whole genome shotgun (WGS) entry which is preliminary data.</text>
</comment>
<gene>
    <name evidence="6" type="ORF">BJ988_000906</name>
</gene>
<evidence type="ECO:0000256" key="1">
    <source>
        <dbReference type="ARBA" id="ARBA00010641"/>
    </source>
</evidence>
<dbReference type="RefSeq" id="WP_179656923.1">
    <property type="nucleotide sequence ID" value="NZ_JACBZR010000001.1"/>
</dbReference>
<dbReference type="InterPro" id="IPR013324">
    <property type="entry name" value="RNA_pol_sigma_r3/r4-like"/>
</dbReference>
<dbReference type="GO" id="GO:0006352">
    <property type="term" value="P:DNA-templated transcription initiation"/>
    <property type="evidence" value="ECO:0007669"/>
    <property type="project" value="InterPro"/>
</dbReference>
<sequence length="101" mass="11319">MGDTAPPQEDPMYDDELDDLLRAAAPRPGPMADVLAHPADVRVLDLRSALERLKPIDQEILRLVHWDGLSLVETAELLGKRAGTVRSRYHRARSSLRRQLG</sequence>
<proteinExistence type="inferred from homology"/>
<evidence type="ECO:0000256" key="2">
    <source>
        <dbReference type="ARBA" id="ARBA00023015"/>
    </source>
</evidence>
<dbReference type="InterPro" id="IPR014284">
    <property type="entry name" value="RNA_pol_sigma-70_dom"/>
</dbReference>
<dbReference type="EMBL" id="JACBZR010000001">
    <property type="protein sequence ID" value="NYI76258.1"/>
    <property type="molecule type" value="Genomic_DNA"/>
</dbReference>
<evidence type="ECO:0000256" key="4">
    <source>
        <dbReference type="ARBA" id="ARBA00023163"/>
    </source>
</evidence>
<name>A0A7Z0DJ27_9ACTN</name>
<evidence type="ECO:0000256" key="3">
    <source>
        <dbReference type="ARBA" id="ARBA00023082"/>
    </source>
</evidence>
<reference evidence="6 7" key="1">
    <citation type="submission" date="2020-07" db="EMBL/GenBank/DDBJ databases">
        <title>Sequencing the genomes of 1000 actinobacteria strains.</title>
        <authorList>
            <person name="Klenk H.-P."/>
        </authorList>
    </citation>
    <scope>NUCLEOTIDE SEQUENCE [LARGE SCALE GENOMIC DNA]</scope>
    <source>
        <strain evidence="6 7">DSM 26487</strain>
    </source>
</reference>
<accession>A0A7Z0DJ27</accession>
<dbReference type="GO" id="GO:0016987">
    <property type="term" value="F:sigma factor activity"/>
    <property type="evidence" value="ECO:0007669"/>
    <property type="project" value="UniProtKB-KW"/>
</dbReference>
<dbReference type="Gene3D" id="1.10.10.10">
    <property type="entry name" value="Winged helix-like DNA-binding domain superfamily/Winged helix DNA-binding domain"/>
    <property type="match status" value="1"/>
</dbReference>
<dbReference type="CDD" id="cd06171">
    <property type="entry name" value="Sigma70_r4"/>
    <property type="match status" value="1"/>
</dbReference>
<keyword evidence="7" id="KW-1185">Reference proteome</keyword>
<feature type="domain" description="RNA polymerase sigma factor 70 region 4 type 2" evidence="5">
    <location>
        <begin position="45"/>
        <end position="96"/>
    </location>
</feature>
<dbReference type="SUPFAM" id="SSF88659">
    <property type="entry name" value="Sigma3 and sigma4 domains of RNA polymerase sigma factors"/>
    <property type="match status" value="1"/>
</dbReference>
<organism evidence="6 7">
    <name type="scientific">Nocardioides panzhihuensis</name>
    <dbReference type="NCBI Taxonomy" id="860243"/>
    <lineage>
        <taxon>Bacteria</taxon>
        <taxon>Bacillati</taxon>
        <taxon>Actinomycetota</taxon>
        <taxon>Actinomycetes</taxon>
        <taxon>Propionibacteriales</taxon>
        <taxon>Nocardioidaceae</taxon>
        <taxon>Nocardioides</taxon>
    </lineage>
</organism>
<dbReference type="InterPro" id="IPR036388">
    <property type="entry name" value="WH-like_DNA-bd_sf"/>
</dbReference>
<comment type="similarity">
    <text evidence="1">Belongs to the sigma-70 factor family. ECF subfamily.</text>
</comment>
<evidence type="ECO:0000313" key="6">
    <source>
        <dbReference type="EMBL" id="NYI76258.1"/>
    </source>
</evidence>
<dbReference type="NCBIfam" id="TIGR02937">
    <property type="entry name" value="sigma70-ECF"/>
    <property type="match status" value="1"/>
</dbReference>
<dbReference type="Pfam" id="PF08281">
    <property type="entry name" value="Sigma70_r4_2"/>
    <property type="match status" value="1"/>
</dbReference>
<evidence type="ECO:0000313" key="7">
    <source>
        <dbReference type="Proteomes" id="UP000564496"/>
    </source>
</evidence>
<protein>
    <submittedName>
        <fullName evidence="6">DNA-directed RNA polymerase specialized sigma24 family protein</fullName>
    </submittedName>
</protein>
<dbReference type="InterPro" id="IPR013249">
    <property type="entry name" value="RNA_pol_sigma70_r4_t2"/>
</dbReference>
<dbReference type="GO" id="GO:0000428">
    <property type="term" value="C:DNA-directed RNA polymerase complex"/>
    <property type="evidence" value="ECO:0007669"/>
    <property type="project" value="UniProtKB-KW"/>
</dbReference>
<keyword evidence="3" id="KW-0731">Sigma factor</keyword>
<keyword evidence="2" id="KW-0805">Transcription regulation</keyword>
<dbReference type="GO" id="GO:0003677">
    <property type="term" value="F:DNA binding"/>
    <property type="evidence" value="ECO:0007669"/>
    <property type="project" value="InterPro"/>
</dbReference>
<dbReference type="Proteomes" id="UP000564496">
    <property type="component" value="Unassembled WGS sequence"/>
</dbReference>